<dbReference type="Pfam" id="PF03492">
    <property type="entry name" value="Methyltransf_7"/>
    <property type="match status" value="1"/>
</dbReference>
<dbReference type="Gramene" id="TraesJUL3B03G01772700.1">
    <property type="protein sequence ID" value="TraesJUL3B03G01772700.1"/>
    <property type="gene ID" value="TraesJUL3B03G01772700"/>
</dbReference>
<dbReference type="SMR" id="A0A3B6FZX6"/>
<dbReference type="STRING" id="4565.A0A3B6FZX6"/>
<dbReference type="OrthoDB" id="649586at2759"/>
<dbReference type="Gramene" id="TraesSYM3B03G01780300.1">
    <property type="protein sequence ID" value="TraesSYM3B03G01780300.1"/>
    <property type="gene ID" value="TraesSYM3B03G01780300"/>
</dbReference>
<dbReference type="InterPro" id="IPR042086">
    <property type="entry name" value="MeTrfase_capping"/>
</dbReference>
<gene>
    <name evidence="3" type="primary">LOC123066489</name>
</gene>
<reference evidence="3" key="2">
    <citation type="submission" date="2018-10" db="UniProtKB">
        <authorList>
            <consortium name="EnsemblPlants"/>
        </authorList>
    </citation>
    <scope>IDENTIFICATION</scope>
</reference>
<dbReference type="GO" id="GO:0032259">
    <property type="term" value="P:methylation"/>
    <property type="evidence" value="ECO:0000318"/>
    <property type="project" value="GO_Central"/>
</dbReference>
<dbReference type="SUPFAM" id="SSF53335">
    <property type="entry name" value="S-adenosyl-L-methionine-dependent methyltransferases"/>
    <property type="match status" value="1"/>
</dbReference>
<dbReference type="GO" id="GO:0046872">
    <property type="term" value="F:metal ion binding"/>
    <property type="evidence" value="ECO:0007669"/>
    <property type="project" value="UniProtKB-KW"/>
</dbReference>
<dbReference type="Gramene" id="TraesARI3B03G01784980.1">
    <property type="protein sequence ID" value="TraesARI3B03G01784980.1"/>
    <property type="gene ID" value="TraesARI3B03G01784980"/>
</dbReference>
<keyword evidence="1" id="KW-0479">Metal-binding</keyword>
<dbReference type="Gramene" id="TraesCS3B02G513400.1">
    <property type="protein sequence ID" value="TraesCS3B02G513400.1"/>
    <property type="gene ID" value="TraesCS3B02G513400"/>
</dbReference>
<evidence type="ECO:0000313" key="3">
    <source>
        <dbReference type="EnsemblPlants" id="TraesCS3B02G513400.1"/>
    </source>
</evidence>
<dbReference type="Gene3D" id="1.10.1200.270">
    <property type="entry name" value="Methyltransferase, alpha-helical capping domain"/>
    <property type="match status" value="1"/>
</dbReference>
<dbReference type="PANTHER" id="PTHR31009">
    <property type="entry name" value="S-ADENOSYL-L-METHIONINE:CARBOXYL METHYLTRANSFERASE FAMILY PROTEIN"/>
    <property type="match status" value="1"/>
</dbReference>
<accession>A0A3B6FZX6</accession>
<dbReference type="AlphaFoldDB" id="A0A3B6FZX6"/>
<dbReference type="Gramene" id="TraesCS3B03G1274300.1">
    <property type="protein sequence ID" value="TraesCS3B03G1274300.1.CDS"/>
    <property type="gene ID" value="TraesCS3B03G1274300"/>
</dbReference>
<dbReference type="InterPro" id="IPR029063">
    <property type="entry name" value="SAM-dependent_MTases_sf"/>
</dbReference>
<dbReference type="EnsemblPlants" id="TraesCS3B02G513400.1">
    <property type="protein sequence ID" value="TraesCS3B02G513400.1"/>
    <property type="gene ID" value="TraesCS3B02G513400"/>
</dbReference>
<reference evidence="3" key="1">
    <citation type="submission" date="2018-08" db="EMBL/GenBank/DDBJ databases">
        <authorList>
            <person name="Rossello M."/>
        </authorList>
    </citation>
    <scope>NUCLEOTIDE SEQUENCE [LARGE SCALE GENOMIC DNA]</scope>
    <source>
        <strain evidence="3">cv. Chinese Spring</strain>
    </source>
</reference>
<dbReference type="InterPro" id="IPR005299">
    <property type="entry name" value="MeTrfase_7"/>
</dbReference>
<dbReference type="Gramene" id="TraesPARA_EIv1.0_0923460.1">
    <property type="protein sequence ID" value="TraesPARA_EIv1.0_0923460.1.CDS"/>
    <property type="gene ID" value="TraesPARA_EIv1.0_0923460"/>
</dbReference>
<sequence length="328" mass="36698">MKPLIEAAIGDLCGSSGTSFPGKMAITDLGCSSGPNALTLVSTAVEAIMSHCLQFQHPPPEVSVLLNDLPHNDFSMVVKSLVTLRQSNNKSVFMTGVTPGTFYERLYTSDSMHLILNSRGLHWLSKAPEDLTRNHIPAYDMDQHARHERLPIVRKAYARQFRKDFTLFLKLRAKELVPGGRMVLSLVGRCSDVIASNFFHIWETAAQILSVMASEGVIAMEKFDSFYIPMYGPSAEELKEIIEEEGSFSIRDMRVYDPTADMDRALFTPSWLAKQKRAIFEPIIVEHFGAIMDEFVRVMERRLSLEGGMQDDHARTSRAVLAVSLAKA</sequence>
<evidence type="ECO:0000256" key="2">
    <source>
        <dbReference type="ARBA" id="ARBA00022842"/>
    </source>
</evidence>
<dbReference type="Gene3D" id="3.40.50.150">
    <property type="entry name" value="Vaccinia Virus protein VP39"/>
    <property type="match status" value="1"/>
</dbReference>
<protein>
    <submittedName>
        <fullName evidence="3">Uncharacterized protein</fullName>
    </submittedName>
</protein>
<keyword evidence="2" id="KW-0460">Magnesium</keyword>
<name>A0A3B6FZX6_WHEAT</name>
<evidence type="ECO:0000313" key="4">
    <source>
        <dbReference type="Proteomes" id="UP000019116"/>
    </source>
</evidence>
<dbReference type="Gramene" id="TraesJAG3B03G01765840.1">
    <property type="protein sequence ID" value="TraesJAG3B03G01765840.1"/>
    <property type="gene ID" value="TraesJAG3B03G01765840"/>
</dbReference>
<organism evidence="3">
    <name type="scientific">Triticum aestivum</name>
    <name type="common">Wheat</name>
    <dbReference type="NCBI Taxonomy" id="4565"/>
    <lineage>
        <taxon>Eukaryota</taxon>
        <taxon>Viridiplantae</taxon>
        <taxon>Streptophyta</taxon>
        <taxon>Embryophyta</taxon>
        <taxon>Tracheophyta</taxon>
        <taxon>Spermatophyta</taxon>
        <taxon>Magnoliopsida</taxon>
        <taxon>Liliopsida</taxon>
        <taxon>Poales</taxon>
        <taxon>Poaceae</taxon>
        <taxon>BOP clade</taxon>
        <taxon>Pooideae</taxon>
        <taxon>Triticodae</taxon>
        <taxon>Triticeae</taxon>
        <taxon>Triticinae</taxon>
        <taxon>Triticum</taxon>
    </lineage>
</organism>
<dbReference type="OMA" id="GAIMDEF"/>
<evidence type="ECO:0000256" key="1">
    <source>
        <dbReference type="ARBA" id="ARBA00022723"/>
    </source>
</evidence>
<dbReference type="Proteomes" id="UP000019116">
    <property type="component" value="Chromosome 3B"/>
</dbReference>
<dbReference type="Gramene" id="TraesNOR3B03G01781310.1">
    <property type="protein sequence ID" value="TraesNOR3B03G01781310.1"/>
    <property type="gene ID" value="TraesNOR3B03G01781310"/>
</dbReference>
<proteinExistence type="predicted"/>
<keyword evidence="4" id="KW-1185">Reference proteome</keyword>
<dbReference type="GO" id="GO:0008757">
    <property type="term" value="F:S-adenosylmethionine-dependent methyltransferase activity"/>
    <property type="evidence" value="ECO:0000318"/>
    <property type="project" value="GO_Central"/>
</dbReference>